<reference evidence="3" key="1">
    <citation type="journal article" date="2019" name="Int. J. Syst. Evol. Microbiol.">
        <title>The Global Catalogue of Microorganisms (GCM) 10K type strain sequencing project: providing services to taxonomists for standard genome sequencing and annotation.</title>
        <authorList>
            <consortium name="The Broad Institute Genomics Platform"/>
            <consortium name="The Broad Institute Genome Sequencing Center for Infectious Disease"/>
            <person name="Wu L."/>
            <person name="Ma J."/>
        </authorList>
    </citation>
    <scope>NUCLEOTIDE SEQUENCE [LARGE SCALE GENOMIC DNA]</scope>
    <source>
        <strain evidence="3">CGMCC 1.12286</strain>
    </source>
</reference>
<dbReference type="Proteomes" id="UP001597079">
    <property type="component" value="Unassembled WGS sequence"/>
</dbReference>
<dbReference type="SUPFAM" id="SSF52540">
    <property type="entry name" value="P-loop containing nucleoside triphosphate hydrolases"/>
    <property type="match status" value="1"/>
</dbReference>
<evidence type="ECO:0000259" key="1">
    <source>
        <dbReference type="Pfam" id="PF13614"/>
    </source>
</evidence>
<feature type="domain" description="AAA" evidence="1">
    <location>
        <begin position="4"/>
        <end position="178"/>
    </location>
</feature>
<dbReference type="InterPro" id="IPR050678">
    <property type="entry name" value="DNA_Partitioning_ATPase"/>
</dbReference>
<dbReference type="Pfam" id="PF13614">
    <property type="entry name" value="AAA_31"/>
    <property type="match status" value="1"/>
</dbReference>
<accession>A0ABW4JQI7</accession>
<sequence length="255" mass="29252">MGITISFGLQKGGVGKTTTTAVTSWLLSQHQKVLAVDFDSQGNLTQFLTRRNIYDFTNNTVLEAVKERNPEPYIYQITDRLHILPAEDLLSTFSRYLYREYSGQPAHLLRETIDEVKNDYDYILIDLPPNLGDQTINGLAASDYAVVMLQSEPFAYDALDRYLETLQIVQKMANPNLQLAGILTGLLDVRTTLDNSILEQARNDYEDVVFDTVIRRRNRLKEFVLSGITDRTQEDKRTLEQYEAFVKELMERVKA</sequence>
<dbReference type="PANTHER" id="PTHR13696:SF99">
    <property type="entry name" value="COBYRINIC ACID AC-DIAMIDE SYNTHASE"/>
    <property type="match status" value="1"/>
</dbReference>
<organism evidence="2 3">
    <name type="scientific">Alicyclobacillus fodiniaquatilis</name>
    <dbReference type="NCBI Taxonomy" id="1661150"/>
    <lineage>
        <taxon>Bacteria</taxon>
        <taxon>Bacillati</taxon>
        <taxon>Bacillota</taxon>
        <taxon>Bacilli</taxon>
        <taxon>Bacillales</taxon>
        <taxon>Alicyclobacillaceae</taxon>
        <taxon>Alicyclobacillus</taxon>
    </lineage>
</organism>
<proteinExistence type="predicted"/>
<dbReference type="CDD" id="cd02042">
    <property type="entry name" value="ParAB_family"/>
    <property type="match status" value="1"/>
</dbReference>
<evidence type="ECO:0000313" key="2">
    <source>
        <dbReference type="EMBL" id="MFD1678268.1"/>
    </source>
</evidence>
<dbReference type="InterPro" id="IPR027417">
    <property type="entry name" value="P-loop_NTPase"/>
</dbReference>
<dbReference type="RefSeq" id="WP_377946305.1">
    <property type="nucleotide sequence ID" value="NZ_JBHUCX010000102.1"/>
</dbReference>
<name>A0ABW4JQI7_9BACL</name>
<keyword evidence="3" id="KW-1185">Reference proteome</keyword>
<dbReference type="EMBL" id="JBHUCX010000102">
    <property type="protein sequence ID" value="MFD1678268.1"/>
    <property type="molecule type" value="Genomic_DNA"/>
</dbReference>
<dbReference type="PANTHER" id="PTHR13696">
    <property type="entry name" value="P-LOOP CONTAINING NUCLEOSIDE TRIPHOSPHATE HYDROLASE"/>
    <property type="match status" value="1"/>
</dbReference>
<protein>
    <submittedName>
        <fullName evidence="2">ParA family protein</fullName>
    </submittedName>
</protein>
<evidence type="ECO:0000313" key="3">
    <source>
        <dbReference type="Proteomes" id="UP001597079"/>
    </source>
</evidence>
<dbReference type="InterPro" id="IPR025669">
    <property type="entry name" value="AAA_dom"/>
</dbReference>
<dbReference type="Gene3D" id="3.40.50.300">
    <property type="entry name" value="P-loop containing nucleotide triphosphate hydrolases"/>
    <property type="match status" value="1"/>
</dbReference>
<comment type="caution">
    <text evidence="2">The sequence shown here is derived from an EMBL/GenBank/DDBJ whole genome shotgun (WGS) entry which is preliminary data.</text>
</comment>
<gene>
    <name evidence="2" type="ORF">ACFSB2_26750</name>
</gene>